<dbReference type="Proteomes" id="UP000319040">
    <property type="component" value="Unassembled WGS sequence"/>
</dbReference>
<dbReference type="RefSeq" id="WP_142531951.1">
    <property type="nucleotide sequence ID" value="NZ_FXTB01000001.1"/>
</dbReference>
<protein>
    <submittedName>
        <fullName evidence="1">Uncharacterized protein</fullName>
    </submittedName>
</protein>
<gene>
    <name evidence="1" type="ORF">SAMN06265379_101600</name>
</gene>
<evidence type="ECO:0000313" key="1">
    <source>
        <dbReference type="EMBL" id="SMO41064.1"/>
    </source>
</evidence>
<evidence type="ECO:0000313" key="2">
    <source>
        <dbReference type="Proteomes" id="UP000319040"/>
    </source>
</evidence>
<organism evidence="1 2">
    <name type="scientific">Saccharicrinis carchari</name>
    <dbReference type="NCBI Taxonomy" id="1168039"/>
    <lineage>
        <taxon>Bacteria</taxon>
        <taxon>Pseudomonadati</taxon>
        <taxon>Bacteroidota</taxon>
        <taxon>Bacteroidia</taxon>
        <taxon>Marinilabiliales</taxon>
        <taxon>Marinilabiliaceae</taxon>
        <taxon>Saccharicrinis</taxon>
    </lineage>
</organism>
<reference evidence="1 2" key="1">
    <citation type="submission" date="2017-05" db="EMBL/GenBank/DDBJ databases">
        <authorList>
            <person name="Varghese N."/>
            <person name="Submissions S."/>
        </authorList>
    </citation>
    <scope>NUCLEOTIDE SEQUENCE [LARGE SCALE GENOMIC DNA]</scope>
    <source>
        <strain evidence="1 2">DSM 27040</strain>
    </source>
</reference>
<proteinExistence type="predicted"/>
<dbReference type="OrthoDB" id="9905449at2"/>
<dbReference type="AlphaFoldDB" id="A0A521B1U4"/>
<name>A0A521B1U4_SACCC</name>
<accession>A0A521B1U4</accession>
<keyword evidence="2" id="KW-1185">Reference proteome</keyword>
<dbReference type="EMBL" id="FXTB01000001">
    <property type="protein sequence ID" value="SMO41064.1"/>
    <property type="molecule type" value="Genomic_DNA"/>
</dbReference>
<sequence>MKKTNQILSSGFLLLVLFLNIGLTLSLNNGLHAHILSDNQILVHFHHSQSGKHTHNSMDGEAASNFVFSTTFTYLNNALSISIESKFSFVFNKTNFIWKNNYHNRTNHHSQWRGPPLA</sequence>